<organism evidence="1 2">
    <name type="scientific">Actinoplanes aureus</name>
    <dbReference type="NCBI Taxonomy" id="2792083"/>
    <lineage>
        <taxon>Bacteria</taxon>
        <taxon>Bacillati</taxon>
        <taxon>Actinomycetota</taxon>
        <taxon>Actinomycetes</taxon>
        <taxon>Micromonosporales</taxon>
        <taxon>Micromonosporaceae</taxon>
        <taxon>Actinoplanes</taxon>
    </lineage>
</organism>
<dbReference type="RefSeq" id="WP_196414752.1">
    <property type="nucleotide sequence ID" value="NZ_JADQTO010000006.1"/>
</dbReference>
<dbReference type="EMBL" id="JADQTO010000006">
    <property type="protein sequence ID" value="MBG0562970.1"/>
    <property type="molecule type" value="Genomic_DNA"/>
</dbReference>
<evidence type="ECO:0000313" key="1">
    <source>
        <dbReference type="EMBL" id="MBG0562970.1"/>
    </source>
</evidence>
<protein>
    <submittedName>
        <fullName evidence="1">Uncharacterized protein</fullName>
    </submittedName>
</protein>
<reference evidence="1" key="1">
    <citation type="submission" date="2020-11" db="EMBL/GenBank/DDBJ databases">
        <title>Isolation and identification of active actinomycetes.</title>
        <authorList>
            <person name="Sun X."/>
        </authorList>
    </citation>
    <scope>NUCLEOTIDE SEQUENCE</scope>
    <source>
        <strain evidence="1">NEAU-A11</strain>
    </source>
</reference>
<keyword evidence="2" id="KW-1185">Reference proteome</keyword>
<accession>A0A931C3Y5</accession>
<dbReference type="Proteomes" id="UP000598146">
    <property type="component" value="Unassembled WGS sequence"/>
</dbReference>
<proteinExistence type="predicted"/>
<dbReference type="AlphaFoldDB" id="A0A931C3Y5"/>
<evidence type="ECO:0000313" key="2">
    <source>
        <dbReference type="Proteomes" id="UP000598146"/>
    </source>
</evidence>
<sequence>MDLSDALQTFSLAAVAVALLLNYRQARATGMQAAETAKQVQISSSLLKQEVARNLDHYATEFNVPFLVSDERLLAWFLGTRGIPIGSHTENLRSLFLFNRIDVHASTYAGYRSRLLEEDVWNGWRRVVELDVATPEFQVLWPHVRDQYSSQVVELIETVLREQRAAT</sequence>
<name>A0A931C3Y5_9ACTN</name>
<comment type="caution">
    <text evidence="1">The sequence shown here is derived from an EMBL/GenBank/DDBJ whole genome shotgun (WGS) entry which is preliminary data.</text>
</comment>
<gene>
    <name evidence="1" type="ORF">I4J89_16060</name>
</gene>